<organism evidence="13 14">
    <name type="scientific">Aplosporella prunicola CBS 121167</name>
    <dbReference type="NCBI Taxonomy" id="1176127"/>
    <lineage>
        <taxon>Eukaryota</taxon>
        <taxon>Fungi</taxon>
        <taxon>Dikarya</taxon>
        <taxon>Ascomycota</taxon>
        <taxon>Pezizomycotina</taxon>
        <taxon>Dothideomycetes</taxon>
        <taxon>Dothideomycetes incertae sedis</taxon>
        <taxon>Botryosphaeriales</taxon>
        <taxon>Aplosporellaceae</taxon>
        <taxon>Aplosporella</taxon>
    </lineage>
</organism>
<evidence type="ECO:0000256" key="6">
    <source>
        <dbReference type="ARBA" id="ARBA00022892"/>
    </source>
</evidence>
<dbReference type="EMBL" id="ML995482">
    <property type="protein sequence ID" value="KAF2143430.1"/>
    <property type="molecule type" value="Genomic_DNA"/>
</dbReference>
<dbReference type="GeneID" id="54295576"/>
<evidence type="ECO:0008006" key="15">
    <source>
        <dbReference type="Google" id="ProtNLM"/>
    </source>
</evidence>
<evidence type="ECO:0000256" key="8">
    <source>
        <dbReference type="ARBA" id="ARBA00022989"/>
    </source>
</evidence>
<keyword evidence="8 12" id="KW-1133">Transmembrane helix</keyword>
<keyword evidence="5" id="KW-0256">Endoplasmic reticulum</keyword>
<evidence type="ECO:0000256" key="1">
    <source>
        <dbReference type="ARBA" id="ARBA00004163"/>
    </source>
</evidence>
<proteinExistence type="inferred from homology"/>
<accession>A0A6A6BH22</accession>
<dbReference type="AlphaFoldDB" id="A0A6A6BH22"/>
<evidence type="ECO:0000256" key="10">
    <source>
        <dbReference type="SAM" id="Coils"/>
    </source>
</evidence>
<keyword evidence="3" id="KW-0813">Transport</keyword>
<keyword evidence="9 12" id="KW-0472">Membrane</keyword>
<keyword evidence="4 12" id="KW-0812">Transmembrane</keyword>
<feature type="region of interest" description="Disordered" evidence="11">
    <location>
        <begin position="107"/>
        <end position="211"/>
    </location>
</feature>
<evidence type="ECO:0000256" key="4">
    <source>
        <dbReference type="ARBA" id="ARBA00022692"/>
    </source>
</evidence>
<dbReference type="RefSeq" id="XP_033399142.1">
    <property type="nucleotide sequence ID" value="XM_033538080.1"/>
</dbReference>
<dbReference type="GO" id="GO:0005789">
    <property type="term" value="C:endoplasmic reticulum membrane"/>
    <property type="evidence" value="ECO:0007669"/>
    <property type="project" value="UniProtKB-SubCell"/>
</dbReference>
<evidence type="ECO:0000256" key="2">
    <source>
        <dbReference type="ARBA" id="ARBA00007891"/>
    </source>
</evidence>
<evidence type="ECO:0000313" key="14">
    <source>
        <dbReference type="Proteomes" id="UP000799438"/>
    </source>
</evidence>
<dbReference type="PANTHER" id="PTHR13050">
    <property type="entry name" value="USE1-LIKE PROTEIN"/>
    <property type="match status" value="1"/>
</dbReference>
<dbReference type="GO" id="GO:0031201">
    <property type="term" value="C:SNARE complex"/>
    <property type="evidence" value="ECO:0007669"/>
    <property type="project" value="TreeGrafter"/>
</dbReference>
<evidence type="ECO:0000256" key="5">
    <source>
        <dbReference type="ARBA" id="ARBA00022824"/>
    </source>
</evidence>
<evidence type="ECO:0000313" key="13">
    <source>
        <dbReference type="EMBL" id="KAF2143430.1"/>
    </source>
</evidence>
<gene>
    <name evidence="13" type="ORF">K452DRAFT_247990</name>
</gene>
<sequence length="323" mass="35335">MARTSTAPAPAAPAPTDPTLTSLTRLLARLSQTLLSSSAPPTLRSSSDTRTRVGANLEHARNLLLRLEHDAAAIKIQSRKQALQADLAAKRDTIKLLNQRLYELNQVGDTETDTDEDEEDERSAGRDASDSSDDDDDENAPSYAPALRDTSDTLDREHREPSNNTALHAAAENVASALRARRPQQGTSSSSSSPSSNNDKNTTQAKATGAHNPHLRAHETHMTHQRSEQETLTTSLLDMAQALKQSSMRFSASLDAEKDVLNRAGKGLDRSAEGMDSAGKRMGTLRRMTEGKGWWGRVIMYAWIGGLWILVLVIMFVLPKLRF</sequence>
<comment type="subcellular location">
    <subcellularLocation>
        <location evidence="1">Endoplasmic reticulum membrane</location>
        <topology evidence="1">Single-pass type IV membrane protein</topology>
    </subcellularLocation>
</comment>
<feature type="compositionally biased region" description="Basic and acidic residues" evidence="11">
    <location>
        <begin position="149"/>
        <end position="161"/>
    </location>
</feature>
<feature type="compositionally biased region" description="Acidic residues" evidence="11">
    <location>
        <begin position="110"/>
        <end position="121"/>
    </location>
</feature>
<evidence type="ECO:0000256" key="9">
    <source>
        <dbReference type="ARBA" id="ARBA00023136"/>
    </source>
</evidence>
<dbReference type="InterPro" id="IPR019150">
    <property type="entry name" value="Vesicle_transport_protein_Use1"/>
</dbReference>
<keyword evidence="6" id="KW-0931">ER-Golgi transport</keyword>
<feature type="transmembrane region" description="Helical" evidence="12">
    <location>
        <begin position="294"/>
        <end position="318"/>
    </location>
</feature>
<evidence type="ECO:0000256" key="3">
    <source>
        <dbReference type="ARBA" id="ARBA00022448"/>
    </source>
</evidence>
<keyword evidence="14" id="KW-1185">Reference proteome</keyword>
<comment type="similarity">
    <text evidence="2">Belongs to the USE1 family.</text>
</comment>
<dbReference type="GO" id="GO:0006890">
    <property type="term" value="P:retrograde vesicle-mediated transport, Golgi to endoplasmic reticulum"/>
    <property type="evidence" value="ECO:0007669"/>
    <property type="project" value="TreeGrafter"/>
</dbReference>
<protein>
    <recommendedName>
        <fullName evidence="15">Synaptobrevin</fullName>
    </recommendedName>
</protein>
<keyword evidence="7" id="KW-0653">Protein transport</keyword>
<feature type="compositionally biased region" description="Polar residues" evidence="11">
    <location>
        <begin position="197"/>
        <end position="206"/>
    </location>
</feature>
<dbReference type="GO" id="GO:0015031">
    <property type="term" value="P:protein transport"/>
    <property type="evidence" value="ECO:0007669"/>
    <property type="project" value="UniProtKB-KW"/>
</dbReference>
<feature type="coiled-coil region" evidence="10">
    <location>
        <begin position="57"/>
        <end position="100"/>
    </location>
</feature>
<dbReference type="OrthoDB" id="3231855at2759"/>
<feature type="compositionally biased region" description="Acidic residues" evidence="11">
    <location>
        <begin position="130"/>
        <end position="139"/>
    </location>
</feature>
<evidence type="ECO:0000256" key="12">
    <source>
        <dbReference type="SAM" id="Phobius"/>
    </source>
</evidence>
<evidence type="ECO:0000256" key="11">
    <source>
        <dbReference type="SAM" id="MobiDB-lite"/>
    </source>
</evidence>
<dbReference type="PANTHER" id="PTHR13050:SF7">
    <property type="entry name" value="VESICLE TRANSPORT PROTEIN USE1"/>
    <property type="match status" value="1"/>
</dbReference>
<reference evidence="13" key="1">
    <citation type="journal article" date="2020" name="Stud. Mycol.">
        <title>101 Dothideomycetes genomes: a test case for predicting lifestyles and emergence of pathogens.</title>
        <authorList>
            <person name="Haridas S."/>
            <person name="Albert R."/>
            <person name="Binder M."/>
            <person name="Bloem J."/>
            <person name="Labutti K."/>
            <person name="Salamov A."/>
            <person name="Andreopoulos B."/>
            <person name="Baker S."/>
            <person name="Barry K."/>
            <person name="Bills G."/>
            <person name="Bluhm B."/>
            <person name="Cannon C."/>
            <person name="Castanera R."/>
            <person name="Culley D."/>
            <person name="Daum C."/>
            <person name="Ezra D."/>
            <person name="Gonzalez J."/>
            <person name="Henrissat B."/>
            <person name="Kuo A."/>
            <person name="Liang C."/>
            <person name="Lipzen A."/>
            <person name="Lutzoni F."/>
            <person name="Magnuson J."/>
            <person name="Mondo S."/>
            <person name="Nolan M."/>
            <person name="Ohm R."/>
            <person name="Pangilinan J."/>
            <person name="Park H.-J."/>
            <person name="Ramirez L."/>
            <person name="Alfaro M."/>
            <person name="Sun H."/>
            <person name="Tritt A."/>
            <person name="Yoshinaga Y."/>
            <person name="Zwiers L.-H."/>
            <person name="Turgeon B."/>
            <person name="Goodwin S."/>
            <person name="Spatafora J."/>
            <person name="Crous P."/>
            <person name="Grigoriev I."/>
        </authorList>
    </citation>
    <scope>NUCLEOTIDE SEQUENCE</scope>
    <source>
        <strain evidence="13">CBS 121167</strain>
    </source>
</reference>
<name>A0A6A6BH22_9PEZI</name>
<dbReference type="Proteomes" id="UP000799438">
    <property type="component" value="Unassembled WGS sequence"/>
</dbReference>
<keyword evidence="10" id="KW-0175">Coiled coil</keyword>
<dbReference type="GO" id="GO:0005484">
    <property type="term" value="F:SNAP receptor activity"/>
    <property type="evidence" value="ECO:0007669"/>
    <property type="project" value="TreeGrafter"/>
</dbReference>
<evidence type="ECO:0000256" key="7">
    <source>
        <dbReference type="ARBA" id="ARBA00022927"/>
    </source>
</evidence>